<gene>
    <name evidence="2" type="ORF">AaeL_AAEL013973</name>
</gene>
<evidence type="ECO:0000313" key="2">
    <source>
        <dbReference type="EMBL" id="EAT33754.1"/>
    </source>
</evidence>
<dbReference type="InterPro" id="IPR002347">
    <property type="entry name" value="SDR_fam"/>
</dbReference>
<dbReference type="GO" id="GO:0008202">
    <property type="term" value="P:steroid metabolic process"/>
    <property type="evidence" value="ECO:0007669"/>
    <property type="project" value="TreeGrafter"/>
</dbReference>
<keyword evidence="1" id="KW-0812">Transmembrane</keyword>
<feature type="transmembrane region" description="Helical" evidence="1">
    <location>
        <begin position="65"/>
        <end position="83"/>
    </location>
</feature>
<dbReference type="AlphaFoldDB" id="Q16HM8"/>
<feature type="transmembrane region" description="Helical" evidence="1">
    <location>
        <begin position="33"/>
        <end position="53"/>
    </location>
</feature>
<sequence length="201" mass="21597">MSSLAVQSSVSSSSLASSTSANLSPLPSSSGNSIILSLAVEALFCLGSGAFGAMSILQRGGLGDVLKYVGLTTVAAGSLLLLLENRERRKRTFSERSVVIVTGCDSGLGFNIAQMCHRMGFVVFAGCLKSDSDGARMLQELDGKCGRMILLEELDITLEERIMCARKKVKDFLKSKPECACSLGQTWQKLEQTAKLKSRRY</sequence>
<dbReference type="Proteomes" id="UP000682892">
    <property type="component" value="Unassembled WGS sequence"/>
</dbReference>
<dbReference type="STRING" id="7159.Q16HM8"/>
<dbReference type="SUPFAM" id="SSF51735">
    <property type="entry name" value="NAD(P)-binding Rossmann-fold domains"/>
    <property type="match status" value="1"/>
</dbReference>
<reference evidence="2" key="3">
    <citation type="submission" date="2012-09" db="EMBL/GenBank/DDBJ databases">
        <authorList>
            <consortium name="VectorBase"/>
        </authorList>
    </citation>
    <scope>NUCLEOTIDE SEQUENCE</scope>
    <source>
        <strain evidence="2">Liverpool</strain>
    </source>
</reference>
<evidence type="ECO:0000256" key="1">
    <source>
        <dbReference type="SAM" id="Phobius"/>
    </source>
</evidence>
<name>Q16HM8_AEDAE</name>
<reference evidence="2" key="1">
    <citation type="submission" date="2005-10" db="EMBL/GenBank/DDBJ databases">
        <authorList>
            <person name="Loftus B.J."/>
            <person name="Nene V.M."/>
            <person name="Hannick L.I."/>
            <person name="Bidwell S."/>
            <person name="Haas B."/>
            <person name="Amedeo P."/>
            <person name="Orvis J."/>
            <person name="Wortman J.R."/>
            <person name="White O.R."/>
            <person name="Salzberg S."/>
            <person name="Shumway M."/>
            <person name="Koo H."/>
            <person name="Zhao Y."/>
            <person name="Holmes M."/>
            <person name="Miller J."/>
            <person name="Schatz M."/>
            <person name="Pop M."/>
            <person name="Pai G."/>
            <person name="Utterback T."/>
            <person name="Rogers Y.-H."/>
            <person name="Kravitz S."/>
            <person name="Fraser C.M."/>
        </authorList>
    </citation>
    <scope>NUCLEOTIDE SEQUENCE</scope>
    <source>
        <strain evidence="2">Liverpool</strain>
    </source>
</reference>
<dbReference type="PANTHER" id="PTHR43313:SF36">
    <property type="entry name" value="D-BETA-HYDROXYBUTYRATE DEHYDROGENASE, MITOCHONDRIAL"/>
    <property type="match status" value="1"/>
</dbReference>
<dbReference type="PANTHER" id="PTHR43313">
    <property type="entry name" value="SHORT-CHAIN DEHYDROGENASE/REDUCTASE FAMILY 9C"/>
    <property type="match status" value="1"/>
</dbReference>
<evidence type="ECO:0000313" key="3">
    <source>
        <dbReference type="Proteomes" id="UP000682892"/>
    </source>
</evidence>
<proteinExistence type="predicted"/>
<dbReference type="VEuPathDB" id="VectorBase:AAEL027809"/>
<accession>Q16HM8</accession>
<protein>
    <submittedName>
        <fullName evidence="2">AAEL013973-PA</fullName>
    </submittedName>
</protein>
<dbReference type="EMBL" id="CH478159">
    <property type="protein sequence ID" value="EAT33754.1"/>
    <property type="molecule type" value="Genomic_DNA"/>
</dbReference>
<keyword evidence="1" id="KW-0472">Membrane</keyword>
<dbReference type="GO" id="GO:0016491">
    <property type="term" value="F:oxidoreductase activity"/>
    <property type="evidence" value="ECO:0007669"/>
    <property type="project" value="TreeGrafter"/>
</dbReference>
<reference evidence="2" key="2">
    <citation type="journal article" date="2007" name="Science">
        <title>Genome sequence of Aedes aegypti, a major arbovirus vector.</title>
        <authorList>
            <person name="Nene V."/>
            <person name="Wortman J.R."/>
            <person name="Lawson D."/>
            <person name="Haas B."/>
            <person name="Kodira C."/>
            <person name="Tu Z.J."/>
            <person name="Loftus B."/>
            <person name="Xi Z."/>
            <person name="Megy K."/>
            <person name="Grabherr M."/>
            <person name="Ren Q."/>
            <person name="Zdobnov E.M."/>
            <person name="Lobo N.F."/>
            <person name="Campbell K.S."/>
            <person name="Brown S.E."/>
            <person name="Bonaldo M.F."/>
            <person name="Zhu J."/>
            <person name="Sinkins S.P."/>
            <person name="Hogenkamp D.G."/>
            <person name="Amedeo P."/>
            <person name="Arensburger P."/>
            <person name="Atkinson P.W."/>
            <person name="Bidwell S."/>
            <person name="Biedler J."/>
            <person name="Birney E."/>
            <person name="Bruggner R.V."/>
            <person name="Costas J."/>
            <person name="Coy M.R."/>
            <person name="Crabtree J."/>
            <person name="Crawford M."/>
            <person name="Debruyn B."/>
            <person name="Decaprio D."/>
            <person name="Eiglmeier K."/>
            <person name="Eisenstadt E."/>
            <person name="El-Dorry H."/>
            <person name="Gelbart W.M."/>
            <person name="Gomes S.L."/>
            <person name="Hammond M."/>
            <person name="Hannick L.I."/>
            <person name="Hogan J.R."/>
            <person name="Holmes M.H."/>
            <person name="Jaffe D."/>
            <person name="Johnston J.S."/>
            <person name="Kennedy R.C."/>
            <person name="Koo H."/>
            <person name="Kravitz S."/>
            <person name="Kriventseva E.V."/>
            <person name="Kulp D."/>
            <person name="Labutti K."/>
            <person name="Lee E."/>
            <person name="Li S."/>
            <person name="Lovin D.D."/>
            <person name="Mao C."/>
            <person name="Mauceli E."/>
            <person name="Menck C.F."/>
            <person name="Miller J.R."/>
            <person name="Montgomery P."/>
            <person name="Mori A."/>
            <person name="Nascimento A.L."/>
            <person name="Naveira H.F."/>
            <person name="Nusbaum C."/>
            <person name="O'leary S."/>
            <person name="Orvis J."/>
            <person name="Pertea M."/>
            <person name="Quesneville H."/>
            <person name="Reidenbach K.R."/>
            <person name="Rogers Y.H."/>
            <person name="Roth C.W."/>
            <person name="Schneider J.R."/>
            <person name="Schatz M."/>
            <person name="Shumway M."/>
            <person name="Stanke M."/>
            <person name="Stinson E.O."/>
            <person name="Tubio J.M."/>
            <person name="Vanzee J.P."/>
            <person name="Verjovski-Almeida S."/>
            <person name="Werner D."/>
            <person name="White O."/>
            <person name="Wyder S."/>
            <person name="Zeng Q."/>
            <person name="Zhao Q."/>
            <person name="Zhao Y."/>
            <person name="Hill C.A."/>
            <person name="Raikhel A.S."/>
            <person name="Soares M.B."/>
            <person name="Knudson D.L."/>
            <person name="Lee N.H."/>
            <person name="Galagan J."/>
            <person name="Salzberg S.L."/>
            <person name="Paulsen I.T."/>
            <person name="Dimopoulos G."/>
            <person name="Collins F.H."/>
            <person name="Birren B."/>
            <person name="Fraser-Liggett C.M."/>
            <person name="Severson D.W."/>
        </authorList>
    </citation>
    <scope>NUCLEOTIDE SEQUENCE [LARGE SCALE GENOMIC DNA]</scope>
    <source>
        <strain evidence="2">Liverpool</strain>
    </source>
</reference>
<dbReference type="Gene3D" id="3.40.50.720">
    <property type="entry name" value="NAD(P)-binding Rossmann-like Domain"/>
    <property type="match status" value="1"/>
</dbReference>
<dbReference type="PaxDb" id="7159-AAEL013973-PA"/>
<keyword evidence="1" id="KW-1133">Transmembrane helix</keyword>
<organism evidence="2 3">
    <name type="scientific">Aedes aegypti</name>
    <name type="common">Yellowfever mosquito</name>
    <name type="synonym">Culex aegypti</name>
    <dbReference type="NCBI Taxonomy" id="7159"/>
    <lineage>
        <taxon>Eukaryota</taxon>
        <taxon>Metazoa</taxon>
        <taxon>Ecdysozoa</taxon>
        <taxon>Arthropoda</taxon>
        <taxon>Hexapoda</taxon>
        <taxon>Insecta</taxon>
        <taxon>Pterygota</taxon>
        <taxon>Neoptera</taxon>
        <taxon>Endopterygota</taxon>
        <taxon>Diptera</taxon>
        <taxon>Nematocera</taxon>
        <taxon>Culicoidea</taxon>
        <taxon>Culicidae</taxon>
        <taxon>Culicinae</taxon>
        <taxon>Aedini</taxon>
        <taxon>Aedes</taxon>
        <taxon>Stegomyia</taxon>
    </lineage>
</organism>
<dbReference type="PhylomeDB" id="Q16HM8"/>
<dbReference type="InterPro" id="IPR036291">
    <property type="entry name" value="NAD(P)-bd_dom_sf"/>
</dbReference>
<dbReference type="Pfam" id="PF00106">
    <property type="entry name" value="adh_short"/>
    <property type="match status" value="1"/>
</dbReference>